<feature type="transmembrane region" description="Helical" evidence="1">
    <location>
        <begin position="7"/>
        <end position="25"/>
    </location>
</feature>
<dbReference type="RefSeq" id="WP_146924618.1">
    <property type="nucleotide sequence ID" value="NZ_BJUY01000019.1"/>
</dbReference>
<keyword evidence="3" id="KW-1185">Reference proteome</keyword>
<organism evidence="2 3">
    <name type="scientific">Alkalibacterium kapii</name>
    <dbReference type="NCBI Taxonomy" id="426704"/>
    <lineage>
        <taxon>Bacteria</taxon>
        <taxon>Bacillati</taxon>
        <taxon>Bacillota</taxon>
        <taxon>Bacilli</taxon>
        <taxon>Lactobacillales</taxon>
        <taxon>Carnobacteriaceae</taxon>
        <taxon>Alkalibacterium</taxon>
    </lineage>
</organism>
<protein>
    <submittedName>
        <fullName evidence="2">Uncharacterized protein</fullName>
    </submittedName>
</protein>
<keyword evidence="1" id="KW-1133">Transmembrane helix</keyword>
<keyword evidence="1" id="KW-0472">Membrane</keyword>
<sequence length="102" mass="11454">MDSKLKILNPLIIILLLIILVIVITKDPVISVSTYPSSSSNDNVSINGGLEVVNLGNNRIVLFSTDTYSENYGDIAVLEFDEETKSFKKVSEDHLFLDQYFR</sequence>
<evidence type="ECO:0000313" key="2">
    <source>
        <dbReference type="EMBL" id="GEK91802.1"/>
    </source>
</evidence>
<dbReference type="AlphaFoldDB" id="A0A511AVY8"/>
<comment type="caution">
    <text evidence="2">The sequence shown here is derived from an EMBL/GenBank/DDBJ whole genome shotgun (WGS) entry which is preliminary data.</text>
</comment>
<evidence type="ECO:0000256" key="1">
    <source>
        <dbReference type="SAM" id="Phobius"/>
    </source>
</evidence>
<gene>
    <name evidence="2" type="ORF">AKA01nite_14240</name>
</gene>
<accession>A0A511AVY8</accession>
<dbReference type="Proteomes" id="UP000321662">
    <property type="component" value="Unassembled WGS sequence"/>
</dbReference>
<keyword evidence="1" id="KW-0812">Transmembrane</keyword>
<reference evidence="2 3" key="1">
    <citation type="submission" date="2019-07" db="EMBL/GenBank/DDBJ databases">
        <title>Whole genome shotgun sequence of Alkalibacterium kapii NBRC 103247.</title>
        <authorList>
            <person name="Hosoyama A."/>
            <person name="Uohara A."/>
            <person name="Ohji S."/>
            <person name="Ichikawa N."/>
        </authorList>
    </citation>
    <scope>NUCLEOTIDE SEQUENCE [LARGE SCALE GENOMIC DNA]</scope>
    <source>
        <strain evidence="2 3">NBRC 103247</strain>
    </source>
</reference>
<proteinExistence type="predicted"/>
<name>A0A511AVY8_9LACT</name>
<dbReference type="EMBL" id="BJUY01000019">
    <property type="protein sequence ID" value="GEK91802.1"/>
    <property type="molecule type" value="Genomic_DNA"/>
</dbReference>
<evidence type="ECO:0000313" key="3">
    <source>
        <dbReference type="Proteomes" id="UP000321662"/>
    </source>
</evidence>